<evidence type="ECO:0000313" key="4">
    <source>
        <dbReference type="Proteomes" id="UP000726737"/>
    </source>
</evidence>
<name>A0A9P6PTM2_9FUNG</name>
<feature type="transmembrane region" description="Helical" evidence="2">
    <location>
        <begin position="130"/>
        <end position="153"/>
    </location>
</feature>
<dbReference type="EMBL" id="JAAAJA010000531">
    <property type="protein sequence ID" value="KAG0252274.1"/>
    <property type="molecule type" value="Genomic_DNA"/>
</dbReference>
<feature type="compositionally biased region" description="Polar residues" evidence="1">
    <location>
        <begin position="47"/>
        <end position="64"/>
    </location>
</feature>
<organism evidence="3 4">
    <name type="scientific">Mortierella polycephala</name>
    <dbReference type="NCBI Taxonomy" id="41804"/>
    <lineage>
        <taxon>Eukaryota</taxon>
        <taxon>Fungi</taxon>
        <taxon>Fungi incertae sedis</taxon>
        <taxon>Mucoromycota</taxon>
        <taxon>Mortierellomycotina</taxon>
        <taxon>Mortierellomycetes</taxon>
        <taxon>Mortierellales</taxon>
        <taxon>Mortierellaceae</taxon>
        <taxon>Mortierella</taxon>
    </lineage>
</organism>
<dbReference type="AlphaFoldDB" id="A0A9P6PTM2"/>
<feature type="compositionally biased region" description="Low complexity" evidence="1">
    <location>
        <begin position="1"/>
        <end position="21"/>
    </location>
</feature>
<protein>
    <recommendedName>
        <fullName evidence="5">MARVEL domain-containing protein</fullName>
    </recommendedName>
</protein>
<keyword evidence="2" id="KW-0472">Membrane</keyword>
<feature type="compositionally biased region" description="Basic and acidic residues" evidence="1">
    <location>
        <begin position="359"/>
        <end position="370"/>
    </location>
</feature>
<sequence>MSHHGASSVPSSTSGHSSPSSRKQIIAPLSPENTATQEGIAHDTSLAGLSSLSVDPSGSQGINDDNNDEHGKSAQPPQAAAAALSTAENADGHLATSTANSDPPTASPKSKPVGRQQTLLTKVLLSYLNFFRIVQPLASLGVFATITPILHYFRTQTMFPAIQATLYTFAAILACCSLFFSVIYFIDVFYRKPLFWPFTNRHFRQTSKARIGGDLIVCMVFCGLWFLSLVGLVIDTVWVDCSRLDGLERVFSENHHSFTEVKIICRLEKATLALAIVCWACWVGVLLVLLYGHFWKRRQVIAERLRSRLAKKSRSSRTTGAAGASSAIPPEGASQAGMVVSGRNGAGVGGSSENGSLHEYGHTTRSHQQESRAYGCQNMEGEVGLTGIICRYDDERSTLGHSTRRGDYSQADSAA</sequence>
<feature type="transmembrane region" description="Helical" evidence="2">
    <location>
        <begin position="165"/>
        <end position="190"/>
    </location>
</feature>
<evidence type="ECO:0008006" key="5">
    <source>
        <dbReference type="Google" id="ProtNLM"/>
    </source>
</evidence>
<evidence type="ECO:0000256" key="2">
    <source>
        <dbReference type="SAM" id="Phobius"/>
    </source>
</evidence>
<feature type="transmembrane region" description="Helical" evidence="2">
    <location>
        <begin position="211"/>
        <end position="234"/>
    </location>
</feature>
<feature type="compositionally biased region" description="Polar residues" evidence="1">
    <location>
        <begin position="95"/>
        <end position="108"/>
    </location>
</feature>
<evidence type="ECO:0000313" key="3">
    <source>
        <dbReference type="EMBL" id="KAG0252274.1"/>
    </source>
</evidence>
<reference evidence="3" key="1">
    <citation type="journal article" date="2020" name="Fungal Divers.">
        <title>Resolving the Mortierellaceae phylogeny through synthesis of multi-gene phylogenetics and phylogenomics.</title>
        <authorList>
            <person name="Vandepol N."/>
            <person name="Liber J."/>
            <person name="Desiro A."/>
            <person name="Na H."/>
            <person name="Kennedy M."/>
            <person name="Barry K."/>
            <person name="Grigoriev I.V."/>
            <person name="Miller A.N."/>
            <person name="O'Donnell K."/>
            <person name="Stajich J.E."/>
            <person name="Bonito G."/>
        </authorList>
    </citation>
    <scope>NUCLEOTIDE SEQUENCE</scope>
    <source>
        <strain evidence="3">KOD948</strain>
    </source>
</reference>
<evidence type="ECO:0000256" key="1">
    <source>
        <dbReference type="SAM" id="MobiDB-lite"/>
    </source>
</evidence>
<feature type="compositionally biased region" description="Low complexity" evidence="1">
    <location>
        <begin position="74"/>
        <end position="83"/>
    </location>
</feature>
<feature type="region of interest" description="Disordered" evidence="1">
    <location>
        <begin position="1"/>
        <end position="114"/>
    </location>
</feature>
<comment type="caution">
    <text evidence="3">The sequence shown here is derived from an EMBL/GenBank/DDBJ whole genome shotgun (WGS) entry which is preliminary data.</text>
</comment>
<dbReference type="OrthoDB" id="2434847at2759"/>
<feature type="transmembrane region" description="Helical" evidence="2">
    <location>
        <begin position="272"/>
        <end position="294"/>
    </location>
</feature>
<keyword evidence="2" id="KW-0812">Transmembrane</keyword>
<gene>
    <name evidence="3" type="ORF">BG011_007089</name>
</gene>
<keyword evidence="4" id="KW-1185">Reference proteome</keyword>
<accession>A0A9P6PTM2</accession>
<keyword evidence="2" id="KW-1133">Transmembrane helix</keyword>
<dbReference type="Proteomes" id="UP000726737">
    <property type="component" value="Unassembled WGS sequence"/>
</dbReference>
<feature type="region of interest" description="Disordered" evidence="1">
    <location>
        <begin position="314"/>
        <end position="373"/>
    </location>
</feature>
<proteinExistence type="predicted"/>
<feature type="compositionally biased region" description="Low complexity" evidence="1">
    <location>
        <begin position="316"/>
        <end position="327"/>
    </location>
</feature>